<evidence type="ECO:0000313" key="2">
    <source>
        <dbReference type="Proteomes" id="UP000001745"/>
    </source>
</evidence>
<dbReference type="HOGENOM" id="CLU_2689489_0_0_1"/>
<dbReference type="AlphaFoldDB" id="B8MI74"/>
<accession>B8MI74</accession>
<dbReference type="InParanoid" id="B8MI74"/>
<dbReference type="RefSeq" id="XP_002484511.1">
    <property type="nucleotide sequence ID" value="XM_002484466.1"/>
</dbReference>
<organism evidence="1 2">
    <name type="scientific">Talaromyces stipitatus (strain ATCC 10500 / CBS 375.48 / QM 6759 / NRRL 1006)</name>
    <name type="common">Penicillium stipitatum</name>
    <dbReference type="NCBI Taxonomy" id="441959"/>
    <lineage>
        <taxon>Eukaryota</taxon>
        <taxon>Fungi</taxon>
        <taxon>Dikarya</taxon>
        <taxon>Ascomycota</taxon>
        <taxon>Pezizomycotina</taxon>
        <taxon>Eurotiomycetes</taxon>
        <taxon>Eurotiomycetidae</taxon>
        <taxon>Eurotiales</taxon>
        <taxon>Trichocomaceae</taxon>
        <taxon>Talaromyces</taxon>
        <taxon>Talaromyces sect. Talaromyces</taxon>
    </lineage>
</organism>
<reference evidence="2" key="1">
    <citation type="journal article" date="2015" name="Genome Announc.">
        <title>Genome sequence of the AIDS-associated pathogen Penicillium marneffei (ATCC18224) and its near taxonomic relative Talaromyces stipitatus (ATCC10500).</title>
        <authorList>
            <person name="Nierman W.C."/>
            <person name="Fedorova-Abrams N.D."/>
            <person name="Andrianopoulos A."/>
        </authorList>
    </citation>
    <scope>NUCLEOTIDE SEQUENCE [LARGE SCALE GENOMIC DNA]</scope>
    <source>
        <strain evidence="2">ATCC 10500 / CBS 375.48 / QM 6759 / NRRL 1006</strain>
    </source>
</reference>
<keyword evidence="2" id="KW-1185">Reference proteome</keyword>
<dbReference type="GeneID" id="8109994"/>
<name>B8MI74_TALSN</name>
<proteinExistence type="predicted"/>
<dbReference type="VEuPathDB" id="FungiDB:TSTA_040380"/>
<dbReference type="Proteomes" id="UP000001745">
    <property type="component" value="Unassembled WGS sequence"/>
</dbReference>
<gene>
    <name evidence="1" type="ORF">TSTA_040380</name>
</gene>
<dbReference type="EMBL" id="EQ962657">
    <property type="protein sequence ID" value="EED14558.1"/>
    <property type="molecule type" value="Genomic_DNA"/>
</dbReference>
<evidence type="ECO:0000313" key="1">
    <source>
        <dbReference type="EMBL" id="EED14558.1"/>
    </source>
</evidence>
<protein>
    <submittedName>
        <fullName evidence="1">Uncharacterized protein</fullName>
    </submittedName>
</protein>
<sequence>MPFNGSGYQGYIGTFMVIPAFGKQRTECIRTEGTSTVYAAEACGIKFALERDGFQAMRTFPETKPQTGLQNVQL</sequence>
<dbReference type="PhylomeDB" id="B8MI74"/>
<dbReference type="OrthoDB" id="4509585at2759"/>